<dbReference type="Gene3D" id="1.25.40.10">
    <property type="entry name" value="Tetratricopeptide repeat domain"/>
    <property type="match status" value="3"/>
</dbReference>
<feature type="chain" id="PRO_5041949100" description="Sel1 repeat family protein" evidence="1">
    <location>
        <begin position="18"/>
        <end position="456"/>
    </location>
</feature>
<evidence type="ECO:0000313" key="3">
    <source>
        <dbReference type="Proteomes" id="UP000500801"/>
    </source>
</evidence>
<protein>
    <recommendedName>
        <fullName evidence="4">Sel1 repeat family protein</fullName>
    </recommendedName>
</protein>
<feature type="signal peptide" evidence="1">
    <location>
        <begin position="1"/>
        <end position="17"/>
    </location>
</feature>
<name>A0AAE6Z0T3_9GAMM</name>
<evidence type="ECO:0000256" key="1">
    <source>
        <dbReference type="SAM" id="SignalP"/>
    </source>
</evidence>
<proteinExistence type="predicted"/>
<accession>A0AAE6Z0T3</accession>
<dbReference type="InterPro" id="IPR006597">
    <property type="entry name" value="Sel1-like"/>
</dbReference>
<sequence>MMRKIRLVAALSCSLLAACQAPVSSLSDADLRQSAERGNGEAQYRLAKQLASRSHYVEAMQWMQKAAALADVSAASKDTRAAAALQVGDWYQAGLGEPKNTPLARQWWQKASRLGSGEAGYRLGTDCQAQHQGKLVAACLDAFERAADNQYAPAQLVVAQWYTAHPGAEKEATGWIEKAADLGDRDAQYQLAQRYEQGKGVAKRTDLAERWYFRAADRGQPQAQLWMAKHAEGKDALDWYQKAAANGEADAQLWLAQAYRDGNKGLVKNDKQAHYWLDRASGKGNGEADYKLSQMQSDATKREYYLVLASAAGYVPASRELGNWLLKRGELERAREVFANAAATGDTESRLAYGEILRLGQGGKADYVEAMKQYRFAAHDGNRMAQYRMGMMRQDGLGASRNRIHAYAWYSLAATEGMAEALSARNDLEATMQPDEIKAAQKLAMHWSSVKETDTQ</sequence>
<reference evidence="2 3" key="1">
    <citation type="submission" date="2018-11" db="EMBL/GenBank/DDBJ databases">
        <title>Complete genome sequence of Dickeya zeae strain CE1 infecting Canna edulis Ker-Gawl. in China.</title>
        <authorList>
            <person name="Zhang J."/>
            <person name="Lin B."/>
            <person name="Shen H."/>
            <person name="Jiang S."/>
            <person name="Pu X."/>
            <person name="Sun D."/>
        </authorList>
    </citation>
    <scope>NUCLEOTIDE SEQUENCE [LARGE SCALE GENOMIC DNA]</scope>
    <source>
        <strain evidence="2 3">CE1</strain>
    </source>
</reference>
<evidence type="ECO:0000313" key="2">
    <source>
        <dbReference type="EMBL" id="QIZ51827.1"/>
    </source>
</evidence>
<dbReference type="PANTHER" id="PTHR11102:SF160">
    <property type="entry name" value="ERAD-ASSOCIATED E3 UBIQUITIN-PROTEIN LIGASE COMPONENT HRD3"/>
    <property type="match status" value="1"/>
</dbReference>
<evidence type="ECO:0008006" key="4">
    <source>
        <dbReference type="Google" id="ProtNLM"/>
    </source>
</evidence>
<dbReference type="SUPFAM" id="SSF81901">
    <property type="entry name" value="HCP-like"/>
    <property type="match status" value="3"/>
</dbReference>
<dbReference type="EMBL" id="CP033622">
    <property type="protein sequence ID" value="QIZ51827.1"/>
    <property type="molecule type" value="Genomic_DNA"/>
</dbReference>
<gene>
    <name evidence="2" type="ORF">DWG24_14260</name>
</gene>
<dbReference type="Proteomes" id="UP000500801">
    <property type="component" value="Chromosome"/>
</dbReference>
<dbReference type="PANTHER" id="PTHR11102">
    <property type="entry name" value="SEL-1-LIKE PROTEIN"/>
    <property type="match status" value="1"/>
</dbReference>
<dbReference type="SMART" id="SM00671">
    <property type="entry name" value="SEL1"/>
    <property type="match status" value="9"/>
</dbReference>
<dbReference type="PROSITE" id="PS51257">
    <property type="entry name" value="PROKAR_LIPOPROTEIN"/>
    <property type="match status" value="1"/>
</dbReference>
<dbReference type="InterPro" id="IPR050767">
    <property type="entry name" value="Sel1_AlgK"/>
</dbReference>
<keyword evidence="1" id="KW-0732">Signal</keyword>
<dbReference type="Pfam" id="PF08238">
    <property type="entry name" value="Sel1"/>
    <property type="match status" value="8"/>
</dbReference>
<dbReference type="RefSeq" id="WP_168363017.1">
    <property type="nucleotide sequence ID" value="NZ_CP033622.1"/>
</dbReference>
<dbReference type="AlphaFoldDB" id="A0AAE6Z0T3"/>
<dbReference type="InterPro" id="IPR011990">
    <property type="entry name" value="TPR-like_helical_dom_sf"/>
</dbReference>
<organism evidence="2 3">
    <name type="scientific">Dickeya zeae</name>
    <dbReference type="NCBI Taxonomy" id="204042"/>
    <lineage>
        <taxon>Bacteria</taxon>
        <taxon>Pseudomonadati</taxon>
        <taxon>Pseudomonadota</taxon>
        <taxon>Gammaproteobacteria</taxon>
        <taxon>Enterobacterales</taxon>
        <taxon>Pectobacteriaceae</taxon>
        <taxon>Dickeya</taxon>
    </lineage>
</organism>